<comment type="cofactor">
    <cofactor evidence="4">
        <name>Mg(2+)</name>
        <dbReference type="ChEBI" id="CHEBI:18420"/>
    </cofactor>
</comment>
<keyword evidence="6" id="KW-1185">Reference proteome</keyword>
<dbReference type="InterPro" id="IPR002698">
    <property type="entry name" value="FTHF_cligase"/>
</dbReference>
<gene>
    <name evidence="5" type="ORF">NQ491_08230</name>
</gene>
<dbReference type="GeneID" id="82891714"/>
<dbReference type="NCBIfam" id="TIGR02727">
    <property type="entry name" value="MTHFS_bact"/>
    <property type="match status" value="1"/>
</dbReference>
<evidence type="ECO:0000256" key="1">
    <source>
        <dbReference type="ARBA" id="ARBA00010638"/>
    </source>
</evidence>
<keyword evidence="2 4" id="KW-0547">Nucleotide-binding</keyword>
<evidence type="ECO:0000256" key="3">
    <source>
        <dbReference type="ARBA" id="ARBA00022840"/>
    </source>
</evidence>
<accession>A0ABY5UXB0</accession>
<dbReference type="EC" id="6.3.3.2" evidence="4"/>
<dbReference type="EMBL" id="CP102294">
    <property type="protein sequence ID" value="UWN56638.1"/>
    <property type="molecule type" value="Genomic_DNA"/>
</dbReference>
<dbReference type="PIRSF" id="PIRSF006806">
    <property type="entry name" value="FTHF_cligase"/>
    <property type="match status" value="1"/>
</dbReference>
<evidence type="ECO:0000256" key="4">
    <source>
        <dbReference type="RuleBase" id="RU361279"/>
    </source>
</evidence>
<dbReference type="SUPFAM" id="SSF100950">
    <property type="entry name" value="NagB/RpiA/CoA transferase-like"/>
    <property type="match status" value="1"/>
</dbReference>
<dbReference type="InterPro" id="IPR037171">
    <property type="entry name" value="NagB/RpiA_transferase-like"/>
</dbReference>
<reference evidence="5" key="1">
    <citation type="journal article" date="2022" name="Cell">
        <title>Design, construction, and in vivo augmentation of a complex gut microbiome.</title>
        <authorList>
            <person name="Cheng A.G."/>
            <person name="Ho P.Y."/>
            <person name="Aranda-Diaz A."/>
            <person name="Jain S."/>
            <person name="Yu F.B."/>
            <person name="Meng X."/>
            <person name="Wang M."/>
            <person name="Iakiviak M."/>
            <person name="Nagashima K."/>
            <person name="Zhao A."/>
            <person name="Murugkar P."/>
            <person name="Patil A."/>
            <person name="Atabakhsh K."/>
            <person name="Weakley A."/>
            <person name="Yan J."/>
            <person name="Brumbaugh A.R."/>
            <person name="Higginbottom S."/>
            <person name="Dimas A."/>
            <person name="Shiver A.L."/>
            <person name="Deutschbauer A."/>
            <person name="Neff N."/>
            <person name="Sonnenburg J.L."/>
            <person name="Huang K.C."/>
            <person name="Fischbach M.A."/>
        </authorList>
    </citation>
    <scope>NUCLEOTIDE SEQUENCE</scope>
    <source>
        <strain evidence="5">AP11</strain>
    </source>
</reference>
<proteinExistence type="inferred from homology"/>
<dbReference type="PANTHER" id="PTHR23407">
    <property type="entry name" value="ATPASE INHIBITOR/5-FORMYLTETRAHYDROFOLATE CYCLO-LIGASE"/>
    <property type="match status" value="1"/>
</dbReference>
<comment type="catalytic activity">
    <reaction evidence="4">
        <text>(6S)-5-formyl-5,6,7,8-tetrahydrofolate + ATP = (6R)-5,10-methenyltetrahydrofolate + ADP + phosphate</text>
        <dbReference type="Rhea" id="RHEA:10488"/>
        <dbReference type="ChEBI" id="CHEBI:30616"/>
        <dbReference type="ChEBI" id="CHEBI:43474"/>
        <dbReference type="ChEBI" id="CHEBI:57455"/>
        <dbReference type="ChEBI" id="CHEBI:57457"/>
        <dbReference type="ChEBI" id="CHEBI:456216"/>
        <dbReference type="EC" id="6.3.3.2"/>
    </reaction>
</comment>
<evidence type="ECO:0000313" key="6">
    <source>
        <dbReference type="Proteomes" id="UP001059295"/>
    </source>
</evidence>
<dbReference type="InterPro" id="IPR024185">
    <property type="entry name" value="FTHF_cligase-like_sf"/>
</dbReference>
<dbReference type="PANTHER" id="PTHR23407:SF1">
    <property type="entry name" value="5-FORMYLTETRAHYDROFOLATE CYCLO-LIGASE"/>
    <property type="match status" value="1"/>
</dbReference>
<name>A0ABY5UXB0_9BACT</name>
<evidence type="ECO:0000313" key="5">
    <source>
        <dbReference type="EMBL" id="UWN56638.1"/>
    </source>
</evidence>
<organism evidence="5 6">
    <name type="scientific">Alistipes ihumii AP11</name>
    <dbReference type="NCBI Taxonomy" id="1211813"/>
    <lineage>
        <taxon>Bacteria</taxon>
        <taxon>Pseudomonadati</taxon>
        <taxon>Bacteroidota</taxon>
        <taxon>Bacteroidia</taxon>
        <taxon>Bacteroidales</taxon>
        <taxon>Rikenellaceae</taxon>
        <taxon>Alistipes</taxon>
    </lineage>
</organism>
<protein>
    <recommendedName>
        <fullName evidence="4">5-formyltetrahydrofolate cyclo-ligase</fullName>
        <ecNumber evidence="4">6.3.3.2</ecNumber>
    </recommendedName>
</protein>
<dbReference type="Proteomes" id="UP001059295">
    <property type="component" value="Chromosome"/>
</dbReference>
<sequence>MMNEKNTIRSEIRRQAELRNERWRRQSSEAILRRLERLDVFERAASVALYWSLPGEVFTHDLVERWSRSKRIYLPVMQGDGLILKRFTDRNDLRKARFGVQEPVTGETAGPGDMELIVVPGVAFDRQGNRLGHGKGFYDRLLHEPGLLKAGVCFDYQMQERIPHEAHDVAMDLLVCGSDRNAELIECRRPRSETARNA</sequence>
<evidence type="ECO:0000256" key="2">
    <source>
        <dbReference type="ARBA" id="ARBA00022741"/>
    </source>
</evidence>
<comment type="similarity">
    <text evidence="1 4">Belongs to the 5-formyltetrahydrofolate cyclo-ligase family.</text>
</comment>
<dbReference type="RefSeq" id="WP_019246654.1">
    <property type="nucleotide sequence ID" value="NZ_CAPH01000018.1"/>
</dbReference>
<dbReference type="GO" id="GO:0030272">
    <property type="term" value="F:5-formyltetrahydrofolate cyclo-ligase activity"/>
    <property type="evidence" value="ECO:0007669"/>
    <property type="project" value="UniProtKB-EC"/>
</dbReference>
<keyword evidence="3 4" id="KW-0067">ATP-binding</keyword>
<dbReference type="Gene3D" id="3.40.50.10420">
    <property type="entry name" value="NagB/RpiA/CoA transferase-like"/>
    <property type="match status" value="1"/>
</dbReference>
<keyword evidence="4" id="KW-0479">Metal-binding</keyword>
<keyword evidence="4" id="KW-0460">Magnesium</keyword>
<dbReference type="Pfam" id="PF01812">
    <property type="entry name" value="5-FTHF_cyc-lig"/>
    <property type="match status" value="1"/>
</dbReference>
<keyword evidence="5" id="KW-0436">Ligase</keyword>